<organism evidence="1 2">
    <name type="scientific">Jeongeupia chitinilytica</name>
    <dbReference type="NCBI Taxonomy" id="1041641"/>
    <lineage>
        <taxon>Bacteria</taxon>
        <taxon>Pseudomonadati</taxon>
        <taxon>Pseudomonadota</taxon>
        <taxon>Betaproteobacteria</taxon>
        <taxon>Neisseriales</taxon>
        <taxon>Chitinibacteraceae</taxon>
        <taxon>Jeongeupia</taxon>
    </lineage>
</organism>
<name>A0ABQ3H5N7_9NEIS</name>
<accession>A0ABQ3H5N7</accession>
<keyword evidence="2" id="KW-1185">Reference proteome</keyword>
<proteinExistence type="predicted"/>
<protein>
    <submittedName>
        <fullName evidence="1">Uncharacterized protein</fullName>
    </submittedName>
</protein>
<dbReference type="Proteomes" id="UP000604737">
    <property type="component" value="Unassembled WGS sequence"/>
</dbReference>
<reference evidence="2" key="1">
    <citation type="journal article" date="2019" name="Int. J. Syst. Evol. Microbiol.">
        <title>The Global Catalogue of Microorganisms (GCM) 10K type strain sequencing project: providing services to taxonomists for standard genome sequencing and annotation.</title>
        <authorList>
            <consortium name="The Broad Institute Genomics Platform"/>
            <consortium name="The Broad Institute Genome Sequencing Center for Infectious Disease"/>
            <person name="Wu L."/>
            <person name="Ma J."/>
        </authorList>
    </citation>
    <scope>NUCLEOTIDE SEQUENCE [LARGE SCALE GENOMIC DNA]</scope>
    <source>
        <strain evidence="2">KCTC 23701</strain>
    </source>
</reference>
<gene>
    <name evidence="1" type="ORF">GCM10007350_34530</name>
</gene>
<comment type="caution">
    <text evidence="1">The sequence shown here is derived from an EMBL/GenBank/DDBJ whole genome shotgun (WGS) entry which is preliminary data.</text>
</comment>
<evidence type="ECO:0000313" key="2">
    <source>
        <dbReference type="Proteomes" id="UP000604737"/>
    </source>
</evidence>
<dbReference type="EMBL" id="BMYO01000011">
    <property type="protein sequence ID" value="GHD68788.1"/>
    <property type="molecule type" value="Genomic_DNA"/>
</dbReference>
<evidence type="ECO:0000313" key="1">
    <source>
        <dbReference type="EMBL" id="GHD68788.1"/>
    </source>
</evidence>
<sequence length="110" mass="12439">MVRLLEQWSVSGVCIYVMGMEQGLAREEAIAYMEGHAWAVQPIPVLLAERLVQSSLSWMGECLRHGFIDATGRLFERRKVLSPVALMGDIVLLPDFNQQKVFCFQLGAHF</sequence>